<name>A0ACC1NQG0_9PEZI</name>
<protein>
    <submittedName>
        <fullName evidence="1">Uncharacterized protein</fullName>
    </submittedName>
</protein>
<reference evidence="1" key="1">
    <citation type="submission" date="2022-10" db="EMBL/GenBank/DDBJ databases">
        <title>Genome Sequence of Xylaria curta.</title>
        <authorList>
            <person name="Buettner E."/>
        </authorList>
    </citation>
    <scope>NUCLEOTIDE SEQUENCE</scope>
    <source>
        <strain evidence="1">Babe10</strain>
    </source>
</reference>
<proteinExistence type="predicted"/>
<evidence type="ECO:0000313" key="1">
    <source>
        <dbReference type="EMBL" id="KAJ2981152.1"/>
    </source>
</evidence>
<keyword evidence="2" id="KW-1185">Reference proteome</keyword>
<sequence length="179" mass="20102">MNSRSEEDKKDDNASVASGDSITAYTPTHTTEQDISSRDNPSYAHDSFGPRAPLPGRTYMIRHRDSGKMLARKEGLLGLEDDCDLRTEWHWDCVQSLGWFGFKTISGFYLGRDGNFGFCASAMAHLPWEWIVVSPGHEGCYLQSPHWLSLRWVGIGEDGRKLVDATSSDQAALWEFVEV</sequence>
<gene>
    <name evidence="1" type="ORF">NUW58_g6761</name>
</gene>
<accession>A0ACC1NQG0</accession>
<organism evidence="1 2">
    <name type="scientific">Xylaria curta</name>
    <dbReference type="NCBI Taxonomy" id="42375"/>
    <lineage>
        <taxon>Eukaryota</taxon>
        <taxon>Fungi</taxon>
        <taxon>Dikarya</taxon>
        <taxon>Ascomycota</taxon>
        <taxon>Pezizomycotina</taxon>
        <taxon>Sordariomycetes</taxon>
        <taxon>Xylariomycetidae</taxon>
        <taxon>Xylariales</taxon>
        <taxon>Xylariaceae</taxon>
        <taxon>Xylaria</taxon>
    </lineage>
</organism>
<dbReference type="EMBL" id="JAPDGR010001596">
    <property type="protein sequence ID" value="KAJ2981152.1"/>
    <property type="molecule type" value="Genomic_DNA"/>
</dbReference>
<comment type="caution">
    <text evidence="1">The sequence shown here is derived from an EMBL/GenBank/DDBJ whole genome shotgun (WGS) entry which is preliminary data.</text>
</comment>
<evidence type="ECO:0000313" key="2">
    <source>
        <dbReference type="Proteomes" id="UP001143856"/>
    </source>
</evidence>
<dbReference type="Proteomes" id="UP001143856">
    <property type="component" value="Unassembled WGS sequence"/>
</dbReference>